<evidence type="ECO:0000313" key="5">
    <source>
        <dbReference type="Proteomes" id="UP000036681"/>
    </source>
</evidence>
<feature type="compositionally biased region" description="Basic and acidic residues" evidence="2">
    <location>
        <begin position="434"/>
        <end position="443"/>
    </location>
</feature>
<evidence type="ECO:0000256" key="2">
    <source>
        <dbReference type="SAM" id="MobiDB-lite"/>
    </source>
</evidence>
<evidence type="ECO:0000256" key="1">
    <source>
        <dbReference type="ARBA" id="ARBA00006347"/>
    </source>
</evidence>
<dbReference type="Pfam" id="PF13848">
    <property type="entry name" value="Thioredoxin_6"/>
    <property type="match status" value="1"/>
</dbReference>
<feature type="region of interest" description="Disordered" evidence="2">
    <location>
        <begin position="309"/>
        <end position="460"/>
    </location>
</feature>
<dbReference type="CDD" id="cd02982">
    <property type="entry name" value="PDI_b'_family"/>
    <property type="match status" value="1"/>
</dbReference>
<dbReference type="CDD" id="cd02995">
    <property type="entry name" value="PDI_a_PDI_a'_C"/>
    <property type="match status" value="1"/>
</dbReference>
<keyword evidence="3" id="KW-0472">Membrane</keyword>
<feature type="domain" description="Thioredoxin" evidence="4">
    <location>
        <begin position="177"/>
        <end position="306"/>
    </location>
</feature>
<keyword evidence="3" id="KW-0812">Transmembrane</keyword>
<dbReference type="InterPro" id="IPR013766">
    <property type="entry name" value="Thioredoxin_domain"/>
</dbReference>
<dbReference type="PROSITE" id="PS51352">
    <property type="entry name" value="THIOREDOXIN_2"/>
    <property type="match status" value="1"/>
</dbReference>
<dbReference type="Pfam" id="PF00085">
    <property type="entry name" value="Thioredoxin"/>
    <property type="match status" value="1"/>
</dbReference>
<feature type="compositionally biased region" description="Basic residues" evidence="2">
    <location>
        <begin position="444"/>
        <end position="454"/>
    </location>
</feature>
<dbReference type="PANTHER" id="PTHR18929">
    <property type="entry name" value="PROTEIN DISULFIDE ISOMERASE"/>
    <property type="match status" value="1"/>
</dbReference>
<dbReference type="InterPro" id="IPR036249">
    <property type="entry name" value="Thioredoxin-like_sf"/>
</dbReference>
<organism evidence="5 6">
    <name type="scientific">Ascaris lumbricoides</name>
    <name type="common">Giant roundworm</name>
    <dbReference type="NCBI Taxonomy" id="6252"/>
    <lineage>
        <taxon>Eukaryota</taxon>
        <taxon>Metazoa</taxon>
        <taxon>Ecdysozoa</taxon>
        <taxon>Nematoda</taxon>
        <taxon>Chromadorea</taxon>
        <taxon>Rhabditida</taxon>
        <taxon>Spirurina</taxon>
        <taxon>Ascaridomorpha</taxon>
        <taxon>Ascaridoidea</taxon>
        <taxon>Ascarididae</taxon>
        <taxon>Ascaris</taxon>
    </lineage>
</organism>
<feature type="compositionally biased region" description="Basic and acidic residues" evidence="2">
    <location>
        <begin position="324"/>
        <end position="426"/>
    </location>
</feature>
<dbReference type="AlphaFoldDB" id="A0A0M3HQL5"/>
<dbReference type="WBParaSite" id="ALUE_0000441201-mRNA-1">
    <property type="protein sequence ID" value="ALUE_0000441201-mRNA-1"/>
    <property type="gene ID" value="ALUE_0000441201"/>
</dbReference>
<evidence type="ECO:0000259" key="4">
    <source>
        <dbReference type="PROSITE" id="PS51352"/>
    </source>
</evidence>
<protein>
    <submittedName>
        <fullName evidence="6">Thioredoxin domain-containing protein</fullName>
    </submittedName>
</protein>
<evidence type="ECO:0000313" key="6">
    <source>
        <dbReference type="WBParaSite" id="ALUE_0000441201-mRNA-1"/>
    </source>
</evidence>
<keyword evidence="3" id="KW-1133">Transmembrane helix</keyword>
<dbReference type="Proteomes" id="UP000036681">
    <property type="component" value="Unplaced"/>
</dbReference>
<dbReference type="GO" id="GO:0034976">
    <property type="term" value="P:response to endoplasmic reticulum stress"/>
    <property type="evidence" value="ECO:0007669"/>
    <property type="project" value="TreeGrafter"/>
</dbReference>
<accession>A0A0M3HQL5</accession>
<evidence type="ECO:0000256" key="3">
    <source>
        <dbReference type="SAM" id="Phobius"/>
    </source>
</evidence>
<dbReference type="SUPFAM" id="SSF52833">
    <property type="entry name" value="Thioredoxin-like"/>
    <property type="match status" value="2"/>
</dbReference>
<dbReference type="GO" id="GO:0006457">
    <property type="term" value="P:protein folding"/>
    <property type="evidence" value="ECO:0007669"/>
    <property type="project" value="TreeGrafter"/>
</dbReference>
<name>A0A0M3HQL5_ASCLU</name>
<reference evidence="6" key="1">
    <citation type="submission" date="2017-02" db="UniProtKB">
        <authorList>
            <consortium name="WormBaseParasite"/>
        </authorList>
    </citation>
    <scope>IDENTIFICATION</scope>
</reference>
<dbReference type="GO" id="GO:0003756">
    <property type="term" value="F:protein disulfide isomerase activity"/>
    <property type="evidence" value="ECO:0007669"/>
    <property type="project" value="TreeGrafter"/>
</dbReference>
<comment type="similarity">
    <text evidence="1">Belongs to the protein disulfide isomerase family.</text>
</comment>
<keyword evidence="5" id="KW-1185">Reference proteome</keyword>
<proteinExistence type="inferred from homology"/>
<dbReference type="PANTHER" id="PTHR18929:SF240">
    <property type="entry name" value="PROTEIN DISULFIDE-ISOMERASE"/>
    <property type="match status" value="1"/>
</dbReference>
<feature type="transmembrane region" description="Helical" evidence="3">
    <location>
        <begin position="12"/>
        <end position="36"/>
    </location>
</feature>
<dbReference type="GO" id="GO:0005783">
    <property type="term" value="C:endoplasmic reticulum"/>
    <property type="evidence" value="ECO:0007669"/>
    <property type="project" value="TreeGrafter"/>
</dbReference>
<dbReference type="Gene3D" id="3.40.30.10">
    <property type="entry name" value="Glutaredoxin"/>
    <property type="match status" value="2"/>
</dbReference>
<feature type="transmembrane region" description="Helical" evidence="3">
    <location>
        <begin position="42"/>
        <end position="61"/>
    </location>
</feature>
<sequence>MPNKLSILKKRWACTLYWFVGTTTSFNVLTCTKFYFVYETRMAPVLIILLLTVTFAANIHAKGKPDPVIVFKRNTGKAIFTKDFPYYSVLIESKESEDYDDHFEEFEFAAKHFGDKVKFIFINTDVEENWETIEYLGLIAEDVPTVLFIDLTTGLSKYKAEFSEITRKNIISFVQDCLDGKSVAFLKSEDIPKNWDAKPLKQLVGKNFEKIVFEQKKTAFVLFYAPWCSACQITLPEIEKLAELFADNKDVLIARMDATTNEVPRIPILDVPTLALFVKGDRKPIYYTDDERTAEAFYKFITTRMEKKDSKKEEEVVQEEEKEADERHVGEKKKSERKTTKDEKKTATKEKTGRKTEKTEKKTEKAGKKTKTSAEDKMEPKEAKGKKSKKDTESKLEKDEKPKKEKEEKEKSKKKQADDATQEKSTKSAKKTTTKKESDEKPKKDAKKSKGDKKSKKDEL</sequence>